<accession>A0A4U6CLH3</accession>
<dbReference type="RefSeq" id="WP_137344597.1">
    <property type="nucleotide sequence ID" value="NZ_BSQH01000042.1"/>
</dbReference>
<name>A0A4U6CLH3_9BACT</name>
<gene>
    <name evidence="1" type="ORF">FDK13_34685</name>
</gene>
<sequence length="60" mass="6545">MKDRVLQSQLLHLYRRMSPGHIPVKNISLGKAVDQLLKTAANTPLLISNPSQALPLTAGQ</sequence>
<evidence type="ECO:0000313" key="1">
    <source>
        <dbReference type="EMBL" id="TKT84876.1"/>
    </source>
</evidence>
<keyword evidence="2" id="KW-1185">Reference proteome</keyword>
<evidence type="ECO:0000313" key="2">
    <source>
        <dbReference type="Proteomes" id="UP000304900"/>
    </source>
</evidence>
<proteinExistence type="predicted"/>
<dbReference type="EMBL" id="SZVO01000037">
    <property type="protein sequence ID" value="TKT84876.1"/>
    <property type="molecule type" value="Genomic_DNA"/>
</dbReference>
<organism evidence="1 2">
    <name type="scientific">Dyadobacter frigoris</name>
    <dbReference type="NCBI Taxonomy" id="2576211"/>
    <lineage>
        <taxon>Bacteria</taxon>
        <taxon>Pseudomonadati</taxon>
        <taxon>Bacteroidota</taxon>
        <taxon>Cytophagia</taxon>
        <taxon>Cytophagales</taxon>
        <taxon>Spirosomataceae</taxon>
        <taxon>Dyadobacter</taxon>
    </lineage>
</organism>
<reference evidence="1 2" key="1">
    <citation type="submission" date="2019-05" db="EMBL/GenBank/DDBJ databases">
        <title>Dyadobacter AR-3-8 sp. nov., isolated from arctic soil.</title>
        <authorList>
            <person name="Chaudhary D.K."/>
        </authorList>
    </citation>
    <scope>NUCLEOTIDE SEQUENCE [LARGE SCALE GENOMIC DNA]</scope>
    <source>
        <strain evidence="1 2">AR-3-8</strain>
    </source>
</reference>
<protein>
    <submittedName>
        <fullName evidence="1">Uncharacterized protein</fullName>
    </submittedName>
</protein>
<comment type="caution">
    <text evidence="1">The sequence shown here is derived from an EMBL/GenBank/DDBJ whole genome shotgun (WGS) entry which is preliminary data.</text>
</comment>
<dbReference type="Proteomes" id="UP000304900">
    <property type="component" value="Unassembled WGS sequence"/>
</dbReference>
<dbReference type="AlphaFoldDB" id="A0A4U6CLH3"/>